<reference evidence="1" key="1">
    <citation type="submission" date="2021-01" db="EMBL/GenBank/DDBJ databases">
        <authorList>
            <person name="Corre E."/>
            <person name="Pelletier E."/>
            <person name="Niang G."/>
            <person name="Scheremetjew M."/>
            <person name="Finn R."/>
            <person name="Kale V."/>
            <person name="Holt S."/>
            <person name="Cochrane G."/>
            <person name="Meng A."/>
            <person name="Brown T."/>
            <person name="Cohen L."/>
        </authorList>
    </citation>
    <scope>NUCLEOTIDE SEQUENCE</scope>
    <source>
        <strain evidence="1">CCMP2084</strain>
    </source>
</reference>
<gene>
    <name evidence="1" type="ORF">ASEP1449_LOCUS4268</name>
</gene>
<proteinExistence type="predicted"/>
<accession>A0A7S2XK46</accession>
<sequence>MEEDEGVQEENTREAIRLANAWDKKTVTISGMGGSIGVTIKDVSTAHGRASLFQIERAPPQMNLPHMVAFRVVGTQRYLTNVMYGDRPRQDAAEALASVPSNIPILPDIIPTIIDYAIGRPTQDTNFEGSGFHYSPMTAEEQVQGTATGGGPAPNKFQLFQLEKVRDSHFFGVKSLFGTYWRSQHWVKKVSQSPHLLADETWQFTVQDTNQSRLGRAW</sequence>
<evidence type="ECO:0000313" key="1">
    <source>
        <dbReference type="EMBL" id="CAD9812443.1"/>
    </source>
</evidence>
<protein>
    <submittedName>
        <fullName evidence="1">Uncharacterized protein</fullName>
    </submittedName>
</protein>
<organism evidence="1">
    <name type="scientific">Attheya septentrionalis</name>
    <dbReference type="NCBI Taxonomy" id="420275"/>
    <lineage>
        <taxon>Eukaryota</taxon>
        <taxon>Sar</taxon>
        <taxon>Stramenopiles</taxon>
        <taxon>Ochrophyta</taxon>
        <taxon>Bacillariophyta</taxon>
        <taxon>Coscinodiscophyceae</taxon>
        <taxon>Chaetocerotophycidae</taxon>
        <taxon>Chaetocerotales</taxon>
        <taxon>Attheyaceae</taxon>
        <taxon>Attheya</taxon>
    </lineage>
</organism>
<name>A0A7S2XK46_9STRA</name>
<dbReference type="AlphaFoldDB" id="A0A7S2XK46"/>
<dbReference type="EMBL" id="HBHQ01006339">
    <property type="protein sequence ID" value="CAD9812443.1"/>
    <property type="molecule type" value="Transcribed_RNA"/>
</dbReference>